<dbReference type="InterPro" id="IPR008620">
    <property type="entry name" value="FixH"/>
</dbReference>
<evidence type="ECO:0000313" key="2">
    <source>
        <dbReference type="EMBL" id="MEX1665454.1"/>
    </source>
</evidence>
<sequence>MMAQERLNDMDTSPWYRQFWPWFLLILPGTVVIASISTLVIAVRYSDNLVDDNYYRDGLAINRYLAQDDLATAMNLGAQIRITAPDTIAVSLLGLQNAPDHLLLHWQHPTYEANDFTTVLTNQGQAQYMAQLKDLPSGRWYVTLEDRPIKPESVDTPGSWRLKSEVTLTASSAGYKTINLSAAQ</sequence>
<gene>
    <name evidence="2" type="ORF">AB4875_08120</name>
</gene>
<dbReference type="EMBL" id="JBFRYB010000001">
    <property type="protein sequence ID" value="MEX1665454.1"/>
    <property type="molecule type" value="Genomic_DNA"/>
</dbReference>
<comment type="caution">
    <text evidence="2">The sequence shown here is derived from an EMBL/GenBank/DDBJ whole genome shotgun (WGS) entry which is preliminary data.</text>
</comment>
<evidence type="ECO:0000313" key="3">
    <source>
        <dbReference type="Proteomes" id="UP001557484"/>
    </source>
</evidence>
<accession>A0ABV3TXI6</accession>
<keyword evidence="1" id="KW-0812">Transmembrane</keyword>
<organism evidence="2 3">
    <name type="scientific">Zhongshania arctica</name>
    <dbReference type="NCBI Taxonomy" id="3238302"/>
    <lineage>
        <taxon>Bacteria</taxon>
        <taxon>Pseudomonadati</taxon>
        <taxon>Pseudomonadota</taxon>
        <taxon>Gammaproteobacteria</taxon>
        <taxon>Cellvibrionales</taxon>
        <taxon>Spongiibacteraceae</taxon>
        <taxon>Zhongshania</taxon>
    </lineage>
</organism>
<name>A0ABV3TXI6_9GAMM</name>
<keyword evidence="3" id="KW-1185">Reference proteome</keyword>
<proteinExistence type="predicted"/>
<keyword evidence="1" id="KW-0472">Membrane</keyword>
<protein>
    <submittedName>
        <fullName evidence="2">FixH family protein</fullName>
    </submittedName>
</protein>
<keyword evidence="1" id="KW-1133">Transmembrane helix</keyword>
<evidence type="ECO:0000256" key="1">
    <source>
        <dbReference type="SAM" id="Phobius"/>
    </source>
</evidence>
<reference evidence="2 3" key="1">
    <citation type="journal article" date="2011" name="Int. J. Syst. Evol. Microbiol.">
        <title>Zhongshania antarctica gen. nov., sp. nov. and Zhongshania guokunii sp. nov., gammaproteobacteria respectively isolated from coastal attached (fast) ice and surface seawater of the Antarctic.</title>
        <authorList>
            <person name="Li H.J."/>
            <person name="Zhang X.Y."/>
            <person name="Chen C.X."/>
            <person name="Zhang Y.J."/>
            <person name="Gao Z.M."/>
            <person name="Yu Y."/>
            <person name="Chen X.L."/>
            <person name="Chen B."/>
            <person name="Zhang Y.Z."/>
        </authorList>
    </citation>
    <scope>NUCLEOTIDE SEQUENCE [LARGE SCALE GENOMIC DNA]</scope>
    <source>
        <strain evidence="2 3">R06B22</strain>
    </source>
</reference>
<dbReference type="RefSeq" id="WP_368375557.1">
    <property type="nucleotide sequence ID" value="NZ_JBFRYB010000001.1"/>
</dbReference>
<dbReference type="Proteomes" id="UP001557484">
    <property type="component" value="Unassembled WGS sequence"/>
</dbReference>
<feature type="transmembrane region" description="Helical" evidence="1">
    <location>
        <begin position="20"/>
        <end position="43"/>
    </location>
</feature>
<dbReference type="Pfam" id="PF05751">
    <property type="entry name" value="FixH"/>
    <property type="match status" value="1"/>
</dbReference>